<protein>
    <submittedName>
        <fullName evidence="2">Uncharacterized protein</fullName>
    </submittedName>
</protein>
<evidence type="ECO:0000256" key="1">
    <source>
        <dbReference type="SAM" id="MobiDB-lite"/>
    </source>
</evidence>
<name>A0A1J4KKN6_9EUKA</name>
<feature type="compositionally biased region" description="Low complexity" evidence="1">
    <location>
        <begin position="149"/>
        <end position="160"/>
    </location>
</feature>
<accession>A0A1J4KKN6</accession>
<dbReference type="Proteomes" id="UP000179807">
    <property type="component" value="Unassembled WGS sequence"/>
</dbReference>
<keyword evidence="3" id="KW-1185">Reference proteome</keyword>
<dbReference type="GeneID" id="94836086"/>
<evidence type="ECO:0000313" key="2">
    <source>
        <dbReference type="EMBL" id="OHT10364.1"/>
    </source>
</evidence>
<feature type="region of interest" description="Disordered" evidence="1">
    <location>
        <begin position="114"/>
        <end position="211"/>
    </location>
</feature>
<gene>
    <name evidence="2" type="ORF">TRFO_20410</name>
</gene>
<comment type="caution">
    <text evidence="2">The sequence shown here is derived from an EMBL/GenBank/DDBJ whole genome shotgun (WGS) entry which is preliminary data.</text>
</comment>
<dbReference type="OrthoDB" id="10589861at2759"/>
<sequence>MKLGISLLCKLGLQEDEIEDFNKPEESYSVYARDQVGIGYTPPTTALPDLNSAYARLASISMMNKNNAPKLEIKPANNRFFIPSKLKKKDVGSLSNDDISSIFIQSNSLSEHLKELSEEQSNSRRRRRHHRHGIEESTESPVATPCESQTQQEQQTEQIQKNSIPEEAPPLQPAEQSENAQEAQQQESEIGKRRRRRKRHHRTEQEAAENV</sequence>
<organism evidence="2 3">
    <name type="scientific">Tritrichomonas foetus</name>
    <dbReference type="NCBI Taxonomy" id="1144522"/>
    <lineage>
        <taxon>Eukaryota</taxon>
        <taxon>Metamonada</taxon>
        <taxon>Parabasalia</taxon>
        <taxon>Tritrichomonadida</taxon>
        <taxon>Tritrichomonadidae</taxon>
        <taxon>Tritrichomonas</taxon>
    </lineage>
</organism>
<feature type="compositionally biased region" description="Low complexity" evidence="1">
    <location>
        <begin position="173"/>
        <end position="188"/>
    </location>
</feature>
<proteinExistence type="predicted"/>
<dbReference type="VEuPathDB" id="TrichDB:TRFO_20410"/>
<feature type="compositionally biased region" description="Basic residues" evidence="1">
    <location>
        <begin position="123"/>
        <end position="132"/>
    </location>
</feature>
<dbReference type="EMBL" id="MLAK01000614">
    <property type="protein sequence ID" value="OHT10364.1"/>
    <property type="molecule type" value="Genomic_DNA"/>
</dbReference>
<dbReference type="RefSeq" id="XP_068363500.1">
    <property type="nucleotide sequence ID" value="XM_068501382.1"/>
</dbReference>
<feature type="compositionally biased region" description="Basic residues" evidence="1">
    <location>
        <begin position="192"/>
        <end position="202"/>
    </location>
</feature>
<reference evidence="2" key="1">
    <citation type="submission" date="2016-10" db="EMBL/GenBank/DDBJ databases">
        <authorList>
            <person name="Benchimol M."/>
            <person name="Almeida L.G."/>
            <person name="Vasconcelos A.T."/>
            <person name="Perreira-Neves A."/>
            <person name="Rosa I.A."/>
            <person name="Tasca T."/>
            <person name="Bogo M.R."/>
            <person name="de Souza W."/>
        </authorList>
    </citation>
    <scope>NUCLEOTIDE SEQUENCE [LARGE SCALE GENOMIC DNA]</scope>
    <source>
        <strain evidence="2">K</strain>
    </source>
</reference>
<dbReference type="AlphaFoldDB" id="A0A1J4KKN6"/>
<evidence type="ECO:0000313" key="3">
    <source>
        <dbReference type="Proteomes" id="UP000179807"/>
    </source>
</evidence>